<dbReference type="Pfam" id="PF21202">
    <property type="entry name" value="SLX1_C"/>
    <property type="match status" value="1"/>
</dbReference>
<name>A0AAN7TCZ1_9PEZI</name>
<evidence type="ECO:0000313" key="12">
    <source>
        <dbReference type="Proteomes" id="UP001310890"/>
    </source>
</evidence>
<dbReference type="Gene3D" id="3.30.40.10">
    <property type="entry name" value="Zinc/RING finger domain, C3HC4 (zinc finger)"/>
    <property type="match status" value="1"/>
</dbReference>
<dbReference type="PANTHER" id="PTHR20208">
    <property type="entry name" value="STRUCTURE-SPECIFIC ENDONUCLEASE SUBUNIT SLX1"/>
    <property type="match status" value="1"/>
</dbReference>
<dbReference type="InterPro" id="IPR011011">
    <property type="entry name" value="Znf_FYVE_PHD"/>
</dbReference>
<evidence type="ECO:0000256" key="5">
    <source>
        <dbReference type="ARBA" id="ARBA00023172"/>
    </source>
</evidence>
<keyword evidence="6 8" id="KW-0234">DNA repair</keyword>
<dbReference type="PROSITE" id="PS50164">
    <property type="entry name" value="GIY_YIG"/>
    <property type="match status" value="1"/>
</dbReference>
<dbReference type="InterPro" id="IPR048749">
    <property type="entry name" value="SLX1_C"/>
</dbReference>
<organism evidence="11 12">
    <name type="scientific">Meristemomyces frigidus</name>
    <dbReference type="NCBI Taxonomy" id="1508187"/>
    <lineage>
        <taxon>Eukaryota</taxon>
        <taxon>Fungi</taxon>
        <taxon>Dikarya</taxon>
        <taxon>Ascomycota</taxon>
        <taxon>Pezizomycotina</taxon>
        <taxon>Dothideomycetes</taxon>
        <taxon>Dothideomycetidae</taxon>
        <taxon>Mycosphaerellales</taxon>
        <taxon>Teratosphaeriaceae</taxon>
        <taxon>Meristemomyces</taxon>
    </lineage>
</organism>
<dbReference type="InterPro" id="IPR000305">
    <property type="entry name" value="GIY-YIG_endonuc"/>
</dbReference>
<evidence type="ECO:0000256" key="8">
    <source>
        <dbReference type="HAMAP-Rule" id="MF_03100"/>
    </source>
</evidence>
<evidence type="ECO:0000256" key="7">
    <source>
        <dbReference type="ARBA" id="ARBA00023242"/>
    </source>
</evidence>
<comment type="caution">
    <text evidence="8">Lacks conserved residue(s) required for the propagation of feature annotation.</text>
</comment>
<feature type="region of interest" description="Disordered" evidence="9">
    <location>
        <begin position="1"/>
        <end position="31"/>
    </location>
</feature>
<keyword evidence="1 8" id="KW-0540">Nuclease</keyword>
<dbReference type="GO" id="GO:0017108">
    <property type="term" value="F:5'-flap endonuclease activity"/>
    <property type="evidence" value="ECO:0007669"/>
    <property type="project" value="InterPro"/>
</dbReference>
<dbReference type="GO" id="GO:0000724">
    <property type="term" value="P:double-strand break repair via homologous recombination"/>
    <property type="evidence" value="ECO:0007669"/>
    <property type="project" value="TreeGrafter"/>
</dbReference>
<dbReference type="Gene3D" id="3.40.1440.10">
    <property type="entry name" value="GIY-YIG endonuclease"/>
    <property type="match status" value="1"/>
</dbReference>
<dbReference type="HAMAP" id="MF_03100">
    <property type="entry name" value="Endonuc_su_Slx1"/>
    <property type="match status" value="1"/>
</dbReference>
<comment type="caution">
    <text evidence="11">The sequence shown here is derived from an EMBL/GenBank/DDBJ whole genome shotgun (WGS) entry which is preliminary data.</text>
</comment>
<proteinExistence type="inferred from homology"/>
<feature type="region of interest" description="Disordered" evidence="9">
    <location>
        <begin position="345"/>
        <end position="392"/>
    </location>
</feature>
<dbReference type="GO" id="GO:0008821">
    <property type="term" value="F:crossover junction DNA endonuclease activity"/>
    <property type="evidence" value="ECO:0007669"/>
    <property type="project" value="TreeGrafter"/>
</dbReference>
<dbReference type="PANTHER" id="PTHR20208:SF10">
    <property type="entry name" value="STRUCTURE-SPECIFIC ENDONUCLEASE SUBUNIT SLX1"/>
    <property type="match status" value="1"/>
</dbReference>
<keyword evidence="3 8" id="KW-0227">DNA damage</keyword>
<evidence type="ECO:0000256" key="4">
    <source>
        <dbReference type="ARBA" id="ARBA00022801"/>
    </source>
</evidence>
<dbReference type="AlphaFoldDB" id="A0AAN7TCZ1"/>
<dbReference type="InterPro" id="IPR050381">
    <property type="entry name" value="SLX1_endonuclease"/>
</dbReference>
<feature type="compositionally biased region" description="Acidic residues" evidence="9">
    <location>
        <begin position="382"/>
        <end position="392"/>
    </location>
</feature>
<feature type="domain" description="GIY-YIG" evidence="10">
    <location>
        <begin position="1"/>
        <end position="69"/>
    </location>
</feature>
<dbReference type="Pfam" id="PF01541">
    <property type="entry name" value="GIY-YIG"/>
    <property type="match status" value="1"/>
</dbReference>
<comment type="similarity">
    <text evidence="8">Belongs to the SLX1 family.</text>
</comment>
<keyword evidence="4 8" id="KW-0378">Hydrolase</keyword>
<evidence type="ECO:0000256" key="3">
    <source>
        <dbReference type="ARBA" id="ARBA00022763"/>
    </source>
</evidence>
<reference evidence="11" key="1">
    <citation type="submission" date="2023-08" db="EMBL/GenBank/DDBJ databases">
        <title>Black Yeasts Isolated from many extreme environments.</title>
        <authorList>
            <person name="Coleine C."/>
            <person name="Stajich J.E."/>
            <person name="Selbmann L."/>
        </authorList>
    </citation>
    <scope>NUCLEOTIDE SEQUENCE</scope>
    <source>
        <strain evidence="11">CCFEE 5401</strain>
    </source>
</reference>
<evidence type="ECO:0000256" key="2">
    <source>
        <dbReference type="ARBA" id="ARBA00022759"/>
    </source>
</evidence>
<comment type="subcellular location">
    <subcellularLocation>
        <location evidence="8">Nucleus</location>
    </subcellularLocation>
</comment>
<dbReference type="EMBL" id="JAVRRL010000101">
    <property type="protein sequence ID" value="KAK5107922.1"/>
    <property type="molecule type" value="Genomic_DNA"/>
</dbReference>
<comment type="function">
    <text evidence="8">Catalytic subunit of the SLX1-SLX4 structure-specific endonuclease that resolves DNA secondary structures generated during DNA repair and recombination. Has endonuclease activity towards branched DNA substrates, introducing single-strand cuts in duplex DNA close to junctions with ss-DNA.</text>
</comment>
<gene>
    <name evidence="11" type="ORF">LTR62_000527</name>
</gene>
<dbReference type="Proteomes" id="UP001310890">
    <property type="component" value="Unassembled WGS sequence"/>
</dbReference>
<dbReference type="GO" id="GO:0033557">
    <property type="term" value="C:Slx1-Slx4 complex"/>
    <property type="evidence" value="ECO:0007669"/>
    <property type="project" value="UniProtKB-UniRule"/>
</dbReference>
<comment type="cofactor">
    <cofactor evidence="8">
        <name>a divalent metal cation</name>
        <dbReference type="ChEBI" id="CHEBI:60240"/>
    </cofactor>
</comment>
<evidence type="ECO:0000259" key="10">
    <source>
        <dbReference type="PROSITE" id="PS50164"/>
    </source>
</evidence>
<evidence type="ECO:0000313" key="11">
    <source>
        <dbReference type="EMBL" id="KAK5107922.1"/>
    </source>
</evidence>
<comment type="subunit">
    <text evidence="8">Forms a heterodimer with SLX4.</text>
</comment>
<evidence type="ECO:0000256" key="6">
    <source>
        <dbReference type="ARBA" id="ARBA00023204"/>
    </source>
</evidence>
<keyword evidence="2 8" id="KW-0255">Endonuclease</keyword>
<evidence type="ECO:0000256" key="1">
    <source>
        <dbReference type="ARBA" id="ARBA00022722"/>
    </source>
</evidence>
<keyword evidence="5 8" id="KW-0233">DNA recombination</keyword>
<sequence length="392" mass="43417">MTVKAPSTPHPVRRRNQHNGKATGGAHRTSKDSLRPWEMTCLVHGFPSKIAALQFEWAWQNAHTTRHVTAEARITQARSNIRVSPKTGRVKKKPVRPRMGLSERLGNLHLLLHSSSFERWPLRVTFYALDVHRTWDRWTRQHVVDSLRPGIEVKLDPSATEKARPEEAANSETALSGISALDVGYGGLKLQLEKSKRIFDEAEWLQCDCCHQVVPAAGDLTLVCSTEGCDAVFHLDCLSTAFLEAEGNEDAMVPTSGACPSCGIELQWAELAKELSLRLRGETEIKALYKKRRAKKGEVSAGDSVSDDDDIGSDLDVVDIGDEDIWHELPATSEVEAVATRGNPTPVVKKRRKKTGNKAVPPVAVSNFEPAEPTEPERIIEESDWEGAEMIT</sequence>
<dbReference type="InterPro" id="IPR027520">
    <property type="entry name" value="Slx1"/>
</dbReference>
<dbReference type="SUPFAM" id="SSF57903">
    <property type="entry name" value="FYVE/PHD zinc finger"/>
    <property type="match status" value="1"/>
</dbReference>
<evidence type="ECO:0000256" key="9">
    <source>
        <dbReference type="SAM" id="MobiDB-lite"/>
    </source>
</evidence>
<accession>A0AAN7TCZ1</accession>
<dbReference type="InterPro" id="IPR013083">
    <property type="entry name" value="Znf_RING/FYVE/PHD"/>
</dbReference>
<keyword evidence="7 8" id="KW-0539">Nucleus</keyword>
<dbReference type="InterPro" id="IPR035901">
    <property type="entry name" value="GIY-YIG_endonuc_sf"/>
</dbReference>
<protein>
    <recommendedName>
        <fullName evidence="10">GIY-YIG domain-containing protein</fullName>
    </recommendedName>
</protein>